<evidence type="ECO:0000313" key="2">
    <source>
        <dbReference type="EMBL" id="KAG2299659.1"/>
    </source>
</evidence>
<feature type="compositionally biased region" description="Acidic residues" evidence="1">
    <location>
        <begin position="1"/>
        <end position="26"/>
    </location>
</feature>
<feature type="compositionally biased region" description="Acidic residues" evidence="1">
    <location>
        <begin position="280"/>
        <end position="306"/>
    </location>
</feature>
<gene>
    <name evidence="2" type="ORF">Bca52824_036131</name>
</gene>
<proteinExistence type="predicted"/>
<feature type="compositionally biased region" description="Polar residues" evidence="1">
    <location>
        <begin position="27"/>
        <end position="36"/>
    </location>
</feature>
<protein>
    <submittedName>
        <fullName evidence="2">Uncharacterized protein</fullName>
    </submittedName>
</protein>
<sequence>MVDDDETAGDDDDVDGDKDMEKEEDNNQNMTNSHSLGNRDEDNVDGTGGEVNKDHGRSRKGWSLRKKRAEAIGDPDMYLDNPSNPCFIVTSSSRHILIISTQVINDYGLKFGDTIKFIDGFAELKVKIGNGKCCIVVYKWREIYKRNDAKPEDIIIWLGYVLDYVPHLLEFLSIADLLEFKFVPDFEGCSQVITESTTQRFSLRQLFSGSQKETFGMSNGQQAKTRRLASKMVGVSSSQTTLPWTDFLLFSYDGSRTFWVSIFRDGFPVKPKAHVNIQEISDEDNDETAGDDEDDDDDNEMGEEDNNQNMIISLSLGSSEEDDVDTTVGEVNKAHGSSRRVMSSQRKRAEAIGDPEMYLDDPSNPFFIAVLQIFPKQVIRDYDLKFDGTIKFIYGFGELEAKIVDRKDRFVVFKWKELSERNDAMPEDVIICEILREGGVVRSIKAHFLKK</sequence>
<feature type="compositionally biased region" description="Basic residues" evidence="1">
    <location>
        <begin position="56"/>
        <end position="65"/>
    </location>
</feature>
<dbReference type="EMBL" id="JAAMPC010000008">
    <property type="protein sequence ID" value="KAG2299659.1"/>
    <property type="molecule type" value="Genomic_DNA"/>
</dbReference>
<feature type="region of interest" description="Disordered" evidence="1">
    <location>
        <begin position="1"/>
        <end position="65"/>
    </location>
</feature>
<organism evidence="2 3">
    <name type="scientific">Brassica carinata</name>
    <name type="common">Ethiopian mustard</name>
    <name type="synonym">Abyssinian cabbage</name>
    <dbReference type="NCBI Taxonomy" id="52824"/>
    <lineage>
        <taxon>Eukaryota</taxon>
        <taxon>Viridiplantae</taxon>
        <taxon>Streptophyta</taxon>
        <taxon>Embryophyta</taxon>
        <taxon>Tracheophyta</taxon>
        <taxon>Spermatophyta</taxon>
        <taxon>Magnoliopsida</taxon>
        <taxon>eudicotyledons</taxon>
        <taxon>Gunneridae</taxon>
        <taxon>Pentapetalae</taxon>
        <taxon>rosids</taxon>
        <taxon>malvids</taxon>
        <taxon>Brassicales</taxon>
        <taxon>Brassicaceae</taxon>
        <taxon>Brassiceae</taxon>
        <taxon>Brassica</taxon>
    </lineage>
</organism>
<reference evidence="2 3" key="1">
    <citation type="submission" date="2020-02" db="EMBL/GenBank/DDBJ databases">
        <authorList>
            <person name="Ma Q."/>
            <person name="Huang Y."/>
            <person name="Song X."/>
            <person name="Pei D."/>
        </authorList>
    </citation>
    <scope>NUCLEOTIDE SEQUENCE [LARGE SCALE GENOMIC DNA]</scope>
    <source>
        <strain evidence="2">Sxm20200214</strain>
        <tissue evidence="2">Leaf</tissue>
    </source>
</reference>
<comment type="caution">
    <text evidence="2">The sequence shown here is derived from an EMBL/GenBank/DDBJ whole genome shotgun (WGS) entry which is preliminary data.</text>
</comment>
<name>A0A8X7S3C9_BRACI</name>
<dbReference type="Proteomes" id="UP000886595">
    <property type="component" value="Unassembled WGS sequence"/>
</dbReference>
<feature type="region of interest" description="Disordered" evidence="1">
    <location>
        <begin position="277"/>
        <end position="307"/>
    </location>
</feature>
<evidence type="ECO:0000313" key="3">
    <source>
        <dbReference type="Proteomes" id="UP000886595"/>
    </source>
</evidence>
<dbReference type="AlphaFoldDB" id="A0A8X7S3C9"/>
<accession>A0A8X7S3C9</accession>
<evidence type="ECO:0000256" key="1">
    <source>
        <dbReference type="SAM" id="MobiDB-lite"/>
    </source>
</evidence>
<dbReference type="OrthoDB" id="590488at2759"/>
<keyword evidence="3" id="KW-1185">Reference proteome</keyword>